<evidence type="ECO:0000313" key="1">
    <source>
        <dbReference type="EMBL" id="EUC39858.1"/>
    </source>
</evidence>
<dbReference type="eggNOG" id="ENOG502RWKT">
    <property type="taxonomic scope" value="Eukaryota"/>
</dbReference>
<reference evidence="1 2" key="1">
    <citation type="journal article" date="2013" name="PLoS Genet.">
        <title>Comparative genome structure, secondary metabolite, and effector coding capacity across Cochliobolus pathogens.</title>
        <authorList>
            <person name="Condon B.J."/>
            <person name="Leng Y."/>
            <person name="Wu D."/>
            <person name="Bushley K.E."/>
            <person name="Ohm R.A."/>
            <person name="Otillar R."/>
            <person name="Martin J."/>
            <person name="Schackwitz W."/>
            <person name="Grimwood J."/>
            <person name="MohdZainudin N."/>
            <person name="Xue C."/>
            <person name="Wang R."/>
            <person name="Manning V.A."/>
            <person name="Dhillon B."/>
            <person name="Tu Z.J."/>
            <person name="Steffenson B.J."/>
            <person name="Salamov A."/>
            <person name="Sun H."/>
            <person name="Lowry S."/>
            <person name="LaButti K."/>
            <person name="Han J."/>
            <person name="Copeland A."/>
            <person name="Lindquist E."/>
            <person name="Barry K."/>
            <person name="Schmutz J."/>
            <person name="Baker S.E."/>
            <person name="Ciuffetti L.M."/>
            <person name="Grigoriev I.V."/>
            <person name="Zhong S."/>
            <person name="Turgeon B.G."/>
        </authorList>
    </citation>
    <scope>NUCLEOTIDE SEQUENCE [LARGE SCALE GENOMIC DNA]</scope>
    <source>
        <strain evidence="1 2">ATCC 44560</strain>
    </source>
</reference>
<dbReference type="InterPro" id="IPR022085">
    <property type="entry name" value="OpdG"/>
</dbReference>
<organism evidence="1 2">
    <name type="scientific">Bipolaris oryzae ATCC 44560</name>
    <dbReference type="NCBI Taxonomy" id="930090"/>
    <lineage>
        <taxon>Eukaryota</taxon>
        <taxon>Fungi</taxon>
        <taxon>Dikarya</taxon>
        <taxon>Ascomycota</taxon>
        <taxon>Pezizomycotina</taxon>
        <taxon>Dothideomycetes</taxon>
        <taxon>Pleosporomycetidae</taxon>
        <taxon>Pleosporales</taxon>
        <taxon>Pleosporineae</taxon>
        <taxon>Pleosporaceae</taxon>
        <taxon>Bipolaris</taxon>
    </lineage>
</organism>
<dbReference type="PANTHER" id="PTHR38797">
    <property type="entry name" value="NUCLEAR PORE COMPLEX PROTEIN NUP85-RELATED"/>
    <property type="match status" value="1"/>
</dbReference>
<proteinExistence type="predicted"/>
<sequence length="261" mass="29768">MYITKLDDAAHDQQSIHECIARCEVEQVCIGAFTDRTWIINDCYCIVGDAVDSLEGYLHSLWHIYYQLGRVVSYETAEQGRLVFDIVSIQGLGPLTRPVSGNYSIDIARTMHGTIWNDLPFLATDMRDFWINDCAPMSSGHRLNCASFLTKLISTRVSNHSVSQIALILFRSNLRKRDRCAAWTIRTKKTLLERSAAFPLQIYYQLPGHGSRRPATFSFNSPKHFGMIARARLAGAVRTSWNQAWEYDRQLDSHRTDECIG</sequence>
<dbReference type="PANTHER" id="PTHR38797:SF7">
    <property type="entry name" value="TRANSCRIPTION FACTOR DOMAIN-CONTAINING PROTEIN"/>
    <property type="match status" value="1"/>
</dbReference>
<dbReference type="AlphaFoldDB" id="W6YQR9"/>
<accession>W6YQR9</accession>
<name>W6YQR9_COCMI</name>
<dbReference type="InterPro" id="IPR053204">
    <property type="entry name" value="Oxopyrrolidines_Biosynth-assoc"/>
</dbReference>
<evidence type="ECO:0000313" key="2">
    <source>
        <dbReference type="Proteomes" id="UP000054032"/>
    </source>
</evidence>
<dbReference type="OrthoDB" id="5403091at2759"/>
<gene>
    <name evidence="1" type="ORF">COCMIDRAFT_31087</name>
</gene>
<dbReference type="Proteomes" id="UP000054032">
    <property type="component" value="Unassembled WGS sequence"/>
</dbReference>
<dbReference type="RefSeq" id="XP_007693626.1">
    <property type="nucleotide sequence ID" value="XM_007695436.1"/>
</dbReference>
<dbReference type="KEGG" id="bor:COCMIDRAFT_31087"/>
<keyword evidence="2" id="KW-1185">Reference proteome</keyword>
<dbReference type="Pfam" id="PF12311">
    <property type="entry name" value="DUF3632"/>
    <property type="match status" value="1"/>
</dbReference>
<dbReference type="GeneID" id="19121798"/>
<dbReference type="HOGENOM" id="CLU_1065547_0_0_1"/>
<protein>
    <submittedName>
        <fullName evidence="1">Uncharacterized protein</fullName>
    </submittedName>
</protein>
<dbReference type="EMBL" id="KI964236">
    <property type="protein sequence ID" value="EUC39858.1"/>
    <property type="molecule type" value="Genomic_DNA"/>
</dbReference>